<feature type="transmembrane region" description="Helical" evidence="1">
    <location>
        <begin position="87"/>
        <end position="108"/>
    </location>
</feature>
<evidence type="ECO:0000313" key="2">
    <source>
        <dbReference type="EMBL" id="CAE6967141.1"/>
    </source>
</evidence>
<sequence length="183" mass="19638">MVEGEEAHATVVQTFAFLRTCLAKGSLVPQQHEEKAIAGAEGCGDPEAQLEDLIDTRTCIALVIYLGVLIVAIVVACLLIVTRGFWAGDVVLCCIIALYELSVLQATAPRKLCVMQKMVAGEPPTRIPFLHSSSCWRSSDGETQHKLRQLPGGSCISLCRGLWGSGTPTPHLAGLSWSLLLKP</sequence>
<keyword evidence="1" id="KW-0472">Membrane</keyword>
<dbReference type="OrthoDB" id="429628at2759"/>
<evidence type="ECO:0000256" key="1">
    <source>
        <dbReference type="SAM" id="Phobius"/>
    </source>
</evidence>
<name>A0A812HYJ5_9DINO</name>
<keyword evidence="3" id="KW-1185">Reference proteome</keyword>
<comment type="caution">
    <text evidence="2">The sequence shown here is derived from an EMBL/GenBank/DDBJ whole genome shotgun (WGS) entry which is preliminary data.</text>
</comment>
<keyword evidence="1" id="KW-1133">Transmembrane helix</keyword>
<proteinExistence type="predicted"/>
<keyword evidence="1" id="KW-0812">Transmembrane</keyword>
<protein>
    <submittedName>
        <fullName evidence="2">Uncharacterized protein</fullName>
    </submittedName>
</protein>
<dbReference type="EMBL" id="CAJNDS010000127">
    <property type="protein sequence ID" value="CAE6967141.1"/>
    <property type="molecule type" value="Genomic_DNA"/>
</dbReference>
<reference evidence="2" key="1">
    <citation type="submission" date="2021-02" db="EMBL/GenBank/DDBJ databases">
        <authorList>
            <person name="Dougan E. K."/>
            <person name="Rhodes N."/>
            <person name="Thang M."/>
            <person name="Chan C."/>
        </authorList>
    </citation>
    <scope>NUCLEOTIDE SEQUENCE</scope>
</reference>
<evidence type="ECO:0000313" key="3">
    <source>
        <dbReference type="Proteomes" id="UP000604046"/>
    </source>
</evidence>
<feature type="transmembrane region" description="Helical" evidence="1">
    <location>
        <begin position="59"/>
        <end position="81"/>
    </location>
</feature>
<organism evidence="2 3">
    <name type="scientific">Symbiodinium natans</name>
    <dbReference type="NCBI Taxonomy" id="878477"/>
    <lineage>
        <taxon>Eukaryota</taxon>
        <taxon>Sar</taxon>
        <taxon>Alveolata</taxon>
        <taxon>Dinophyceae</taxon>
        <taxon>Suessiales</taxon>
        <taxon>Symbiodiniaceae</taxon>
        <taxon>Symbiodinium</taxon>
    </lineage>
</organism>
<dbReference type="Proteomes" id="UP000604046">
    <property type="component" value="Unassembled WGS sequence"/>
</dbReference>
<gene>
    <name evidence="2" type="ORF">SNAT2548_LOCUS2262</name>
</gene>
<accession>A0A812HYJ5</accession>
<dbReference type="AlphaFoldDB" id="A0A812HYJ5"/>